<dbReference type="InterPro" id="IPR013783">
    <property type="entry name" value="Ig-like_fold"/>
</dbReference>
<dbReference type="InterPro" id="IPR007110">
    <property type="entry name" value="Ig-like_dom"/>
</dbReference>
<accession>A0A8C4Z4G2</accession>
<feature type="transmembrane region" description="Helical" evidence="1">
    <location>
        <begin position="216"/>
        <end position="237"/>
    </location>
</feature>
<dbReference type="PROSITE" id="PS50835">
    <property type="entry name" value="IG_LIKE"/>
    <property type="match status" value="1"/>
</dbReference>
<evidence type="ECO:0000313" key="4">
    <source>
        <dbReference type="Proteomes" id="UP000694546"/>
    </source>
</evidence>
<evidence type="ECO:0000313" key="3">
    <source>
        <dbReference type="Ensembl" id="ENSGMOP00000007074.2"/>
    </source>
</evidence>
<dbReference type="PANTHER" id="PTHR46484">
    <property type="entry name" value="SI:CH211-171H4.5-RELATED"/>
    <property type="match status" value="1"/>
</dbReference>
<keyword evidence="1" id="KW-0472">Membrane</keyword>
<name>A0A8C4Z4G2_GADMO</name>
<evidence type="ECO:0000259" key="2">
    <source>
        <dbReference type="PROSITE" id="PS50835"/>
    </source>
</evidence>
<organism evidence="3 4">
    <name type="scientific">Gadus morhua</name>
    <name type="common">Atlantic cod</name>
    <dbReference type="NCBI Taxonomy" id="8049"/>
    <lineage>
        <taxon>Eukaryota</taxon>
        <taxon>Metazoa</taxon>
        <taxon>Chordata</taxon>
        <taxon>Craniata</taxon>
        <taxon>Vertebrata</taxon>
        <taxon>Euteleostomi</taxon>
        <taxon>Actinopterygii</taxon>
        <taxon>Neopterygii</taxon>
        <taxon>Teleostei</taxon>
        <taxon>Neoteleostei</taxon>
        <taxon>Acanthomorphata</taxon>
        <taxon>Zeiogadaria</taxon>
        <taxon>Gadariae</taxon>
        <taxon>Gadiformes</taxon>
        <taxon>Gadoidei</taxon>
        <taxon>Gadidae</taxon>
        <taxon>Gadus</taxon>
    </lineage>
</organism>
<protein>
    <recommendedName>
        <fullName evidence="2">Ig-like domain-containing protein</fullName>
    </recommendedName>
</protein>
<feature type="transmembrane region" description="Helical" evidence="1">
    <location>
        <begin position="244"/>
        <end position="264"/>
    </location>
</feature>
<feature type="domain" description="Ig-like" evidence="2">
    <location>
        <begin position="118"/>
        <end position="202"/>
    </location>
</feature>
<keyword evidence="4" id="KW-1185">Reference proteome</keyword>
<dbReference type="OMA" id="NCTATFW"/>
<dbReference type="GeneTree" id="ENSGT01030000235092"/>
<reference evidence="3" key="2">
    <citation type="submission" date="2025-09" db="UniProtKB">
        <authorList>
            <consortium name="Ensembl"/>
        </authorList>
    </citation>
    <scope>IDENTIFICATION</scope>
</reference>
<keyword evidence="1" id="KW-1133">Transmembrane helix</keyword>
<dbReference type="Gene3D" id="2.60.40.10">
    <property type="entry name" value="Immunoglobulins"/>
    <property type="match status" value="2"/>
</dbReference>
<dbReference type="Ensembl" id="ENSGMOT00000007277.2">
    <property type="protein sequence ID" value="ENSGMOP00000007074.2"/>
    <property type="gene ID" value="ENSGMOG00000006656.2"/>
</dbReference>
<dbReference type="SUPFAM" id="SSF48726">
    <property type="entry name" value="Immunoglobulin"/>
    <property type="match status" value="2"/>
</dbReference>
<dbReference type="Proteomes" id="UP000694546">
    <property type="component" value="Chromosome 11"/>
</dbReference>
<sequence length="265" mass="29212">ILIYTHILNHVFFSLPRSCVVIPCSFQMPDHLKTGLRGIWYNREGGRVYHGGQSKVLTHFKGRTKLLGTVGHGNCTLEINDIKPFDNGPFCFRAEAVSGEAKYSFNDSCVFIVMQERPRLTAAPTDVDAGSVINATCSVNHTCPSQPPVLTWSHPTNTAVIGHTWMGQGVWETSSTVTLIPEWGDGTKHLSCTATFSKRRVQVAIVQFTLRSSMHVTIPASVVVIVVLLAAVIAVCLRRKWYCNAYFCVVASSGHFWIVGTFGLQ</sequence>
<keyword evidence="1" id="KW-0812">Transmembrane</keyword>
<proteinExistence type="predicted"/>
<dbReference type="AlphaFoldDB" id="A0A8C4Z4G2"/>
<reference evidence="3" key="1">
    <citation type="submission" date="2025-08" db="UniProtKB">
        <authorList>
            <consortium name="Ensembl"/>
        </authorList>
    </citation>
    <scope>IDENTIFICATION</scope>
</reference>
<evidence type="ECO:0000256" key="1">
    <source>
        <dbReference type="SAM" id="Phobius"/>
    </source>
</evidence>
<dbReference type="PANTHER" id="PTHR46484:SF7">
    <property type="entry name" value="MYELIN-ASSOCIATED GLYCOPROTEIN-LIKE-RELATED"/>
    <property type="match status" value="1"/>
</dbReference>
<dbReference type="InterPro" id="IPR036179">
    <property type="entry name" value="Ig-like_dom_sf"/>
</dbReference>